<dbReference type="InterPro" id="IPR013783">
    <property type="entry name" value="Ig-like_fold"/>
</dbReference>
<evidence type="ECO:0000256" key="2">
    <source>
        <dbReference type="SAM" id="SignalP"/>
    </source>
</evidence>
<protein>
    <submittedName>
        <fullName evidence="3">Uncharacterized protein</fullName>
    </submittedName>
</protein>
<feature type="chain" id="PRO_5017446636" evidence="2">
    <location>
        <begin position="22"/>
        <end position="549"/>
    </location>
</feature>
<keyword evidence="1" id="KW-0472">Membrane</keyword>
<keyword evidence="2" id="KW-0732">Signal</keyword>
<accession>K2BVT1</accession>
<organism evidence="3">
    <name type="scientific">uncultured bacterium</name>
    <name type="common">gcode 4</name>
    <dbReference type="NCBI Taxonomy" id="1234023"/>
    <lineage>
        <taxon>Bacteria</taxon>
        <taxon>environmental samples</taxon>
    </lineage>
</organism>
<evidence type="ECO:0000313" key="3">
    <source>
        <dbReference type="EMBL" id="EKD66369.1"/>
    </source>
</evidence>
<gene>
    <name evidence="3" type="ORF">ACD_49C00049G0002</name>
</gene>
<comment type="caution">
    <text evidence="3">The sequence shown here is derived from an EMBL/GenBank/DDBJ whole genome shotgun (WGS) entry which is preliminary data.</text>
</comment>
<keyword evidence="1" id="KW-1133">Transmembrane helix</keyword>
<reference evidence="3" key="1">
    <citation type="journal article" date="2012" name="Science">
        <title>Fermentation, hydrogen, and sulfur metabolism in multiple uncultivated bacterial phyla.</title>
        <authorList>
            <person name="Wrighton K.C."/>
            <person name="Thomas B.C."/>
            <person name="Sharon I."/>
            <person name="Miller C.S."/>
            <person name="Castelle C.J."/>
            <person name="VerBerkmoes N.C."/>
            <person name="Wilkins M.J."/>
            <person name="Hettich R.L."/>
            <person name="Lipton M.S."/>
            <person name="Williams K.H."/>
            <person name="Long P.E."/>
            <person name="Banfield J.F."/>
        </authorList>
    </citation>
    <scope>NUCLEOTIDE SEQUENCE [LARGE SCALE GENOMIC DNA]</scope>
</reference>
<evidence type="ECO:0000256" key="1">
    <source>
        <dbReference type="SAM" id="Phobius"/>
    </source>
</evidence>
<dbReference type="AlphaFoldDB" id="K2BVT1"/>
<dbReference type="EMBL" id="AMFJ01021635">
    <property type="protein sequence ID" value="EKD66369.1"/>
    <property type="molecule type" value="Genomic_DNA"/>
</dbReference>
<feature type="transmembrane region" description="Helical" evidence="1">
    <location>
        <begin position="524"/>
        <end position="543"/>
    </location>
</feature>
<dbReference type="Gene3D" id="2.60.40.10">
    <property type="entry name" value="Immunoglobulins"/>
    <property type="match status" value="1"/>
</dbReference>
<sequence length="549" mass="61806">MRKIISAIALIWIFTSNIVSLNAAVWATADHFVVTASPTSTKVWEAIDLTVKAVDASGNTVKNYTWMIYISSDTDTKATVPYSDGYQFVPADLWAKTFSKWLSFTKEWKMKIVVLDLENENLEWSTEVTVWNGATTSTGTTSEITITSPDNGMTTSSEEITVSGTAKKNSKIKYILNTKEAWTNQSDSAWNFTYNMTNLTAWENVIEVKVVDGTDKVIATSDKITIKVDATGPVLKNIVIKEWKEVPAGSNVTVEITSDVSLSEVSASIWDFNQVLKETATPGVYSWSLTIPAEPGDYPVNVTLKSALWKTTTRNNALSIKATESNIFQNVKSLIWDKKVNFTFDLKQDSEKITKFKFKYGTGTELDKESITFDKDKIKNASGSLAWYVGSLEITKYNFEIIPLDKDSKELPGKSDMIEVDLSLNSGSNKCMISNITGLKVTKNWDVSELSWDATLEATSYNVYKKWEDGNFSLIENVKTNKYTVNISPDKVKYEDFAVKWVCGDWDNQNESADYSNVTKVQTWPAQIIALILLSLTWAYFYMRRRRFN</sequence>
<feature type="signal peptide" evidence="2">
    <location>
        <begin position="1"/>
        <end position="21"/>
    </location>
</feature>
<proteinExistence type="predicted"/>
<keyword evidence="1" id="KW-0812">Transmembrane</keyword>
<name>K2BVT1_9BACT</name>